<reference evidence="2 3" key="1">
    <citation type="submission" date="2014-04" db="EMBL/GenBank/DDBJ databases">
        <authorList>
            <consortium name="DOE Joint Genome Institute"/>
            <person name="Kuo A."/>
            <person name="Zuccaro A."/>
            <person name="Kohler A."/>
            <person name="Nagy L.G."/>
            <person name="Floudas D."/>
            <person name="Copeland A."/>
            <person name="Barry K.W."/>
            <person name="Cichocki N."/>
            <person name="Veneault-Fourrey C."/>
            <person name="LaButti K."/>
            <person name="Lindquist E.A."/>
            <person name="Lipzen A."/>
            <person name="Lundell T."/>
            <person name="Morin E."/>
            <person name="Murat C."/>
            <person name="Sun H."/>
            <person name="Tunlid A."/>
            <person name="Henrissat B."/>
            <person name="Grigoriev I.V."/>
            <person name="Hibbett D.S."/>
            <person name="Martin F."/>
            <person name="Nordberg H.P."/>
            <person name="Cantor M.N."/>
            <person name="Hua S.X."/>
        </authorList>
    </citation>
    <scope>NUCLEOTIDE SEQUENCE [LARGE SCALE GENOMIC DNA]</scope>
    <source>
        <strain evidence="2 3">MAFF 305830</strain>
    </source>
</reference>
<feature type="region of interest" description="Disordered" evidence="1">
    <location>
        <begin position="269"/>
        <end position="290"/>
    </location>
</feature>
<proteinExistence type="predicted"/>
<dbReference type="HOGENOM" id="CLU_987519_0_0_1"/>
<dbReference type="EMBL" id="KN824287">
    <property type="protein sequence ID" value="KIM29842.1"/>
    <property type="molecule type" value="Genomic_DNA"/>
</dbReference>
<sequence length="290" mass="31942">MSRTLRRSASNEYRNSLPDYVSVYDLDLSEPTVTVPPPPVPAIPATVHTTPRSHEYAGGPQRTQHHHRTPQQAPVSNSQQTTKLLKMNYEQMSVLVLGSDKFEDIEQAAREMFQIPNTKPIFISTEVPSFNNERMTIHRAVWPVISNDISVIWIVPALQPSMSSSSTQPLIVRRHGPPPPPSRQIPRDPPSPLPSRQIPRGPPSPPPPLSPRSITIFVSENSDAVDRFIVTLSTGAKIRDLMTAIKAKAPTRWAAGDLVLNPAKGTEELATESSYTVDFRPTGSSSSRGV</sequence>
<organism evidence="2 3">
    <name type="scientific">Serendipita vermifera MAFF 305830</name>
    <dbReference type="NCBI Taxonomy" id="933852"/>
    <lineage>
        <taxon>Eukaryota</taxon>
        <taxon>Fungi</taxon>
        <taxon>Dikarya</taxon>
        <taxon>Basidiomycota</taxon>
        <taxon>Agaricomycotina</taxon>
        <taxon>Agaricomycetes</taxon>
        <taxon>Sebacinales</taxon>
        <taxon>Serendipitaceae</taxon>
        <taxon>Serendipita</taxon>
    </lineage>
</organism>
<keyword evidence="3" id="KW-1185">Reference proteome</keyword>
<evidence type="ECO:0000313" key="3">
    <source>
        <dbReference type="Proteomes" id="UP000054097"/>
    </source>
</evidence>
<feature type="compositionally biased region" description="Pro residues" evidence="1">
    <location>
        <begin position="200"/>
        <end position="210"/>
    </location>
</feature>
<evidence type="ECO:0000313" key="2">
    <source>
        <dbReference type="EMBL" id="KIM29842.1"/>
    </source>
</evidence>
<dbReference type="OrthoDB" id="428577at2759"/>
<reference evidence="3" key="2">
    <citation type="submission" date="2015-01" db="EMBL/GenBank/DDBJ databases">
        <title>Evolutionary Origins and Diversification of the Mycorrhizal Mutualists.</title>
        <authorList>
            <consortium name="DOE Joint Genome Institute"/>
            <consortium name="Mycorrhizal Genomics Consortium"/>
            <person name="Kohler A."/>
            <person name="Kuo A."/>
            <person name="Nagy L.G."/>
            <person name="Floudas D."/>
            <person name="Copeland A."/>
            <person name="Barry K.W."/>
            <person name="Cichocki N."/>
            <person name="Veneault-Fourrey C."/>
            <person name="LaButti K."/>
            <person name="Lindquist E.A."/>
            <person name="Lipzen A."/>
            <person name="Lundell T."/>
            <person name="Morin E."/>
            <person name="Murat C."/>
            <person name="Riley R."/>
            <person name="Ohm R."/>
            <person name="Sun H."/>
            <person name="Tunlid A."/>
            <person name="Henrissat B."/>
            <person name="Grigoriev I.V."/>
            <person name="Hibbett D.S."/>
            <person name="Martin F."/>
        </authorList>
    </citation>
    <scope>NUCLEOTIDE SEQUENCE [LARGE SCALE GENOMIC DNA]</scope>
    <source>
        <strain evidence="3">MAFF 305830</strain>
    </source>
</reference>
<protein>
    <submittedName>
        <fullName evidence="2">Uncharacterized protein</fullName>
    </submittedName>
</protein>
<gene>
    <name evidence="2" type="ORF">M408DRAFT_108121</name>
</gene>
<name>A0A0C2XLF8_SERVB</name>
<feature type="region of interest" description="Disordered" evidence="1">
    <location>
        <begin position="35"/>
        <end position="79"/>
    </location>
</feature>
<feature type="region of interest" description="Disordered" evidence="1">
    <location>
        <begin position="162"/>
        <end position="214"/>
    </location>
</feature>
<evidence type="ECO:0000256" key="1">
    <source>
        <dbReference type="SAM" id="MobiDB-lite"/>
    </source>
</evidence>
<dbReference type="AlphaFoldDB" id="A0A0C2XLF8"/>
<dbReference type="Proteomes" id="UP000054097">
    <property type="component" value="Unassembled WGS sequence"/>
</dbReference>
<feature type="compositionally biased region" description="Polar residues" evidence="1">
    <location>
        <begin position="271"/>
        <end position="290"/>
    </location>
</feature>
<feature type="compositionally biased region" description="Pro residues" evidence="1">
    <location>
        <begin position="177"/>
        <end position="193"/>
    </location>
</feature>
<accession>A0A0C2XLF8</accession>